<accession>A0AAW1NN77</accession>
<protein>
    <submittedName>
        <fullName evidence="2">Uncharacterized protein</fullName>
    </submittedName>
</protein>
<evidence type="ECO:0000313" key="3">
    <source>
        <dbReference type="Proteomes" id="UP001465755"/>
    </source>
</evidence>
<comment type="caution">
    <text evidence="2">The sequence shown here is derived from an EMBL/GenBank/DDBJ whole genome shotgun (WGS) entry which is preliminary data.</text>
</comment>
<feature type="compositionally biased region" description="Low complexity" evidence="1">
    <location>
        <begin position="127"/>
        <end position="147"/>
    </location>
</feature>
<evidence type="ECO:0000313" key="2">
    <source>
        <dbReference type="EMBL" id="KAK9792494.1"/>
    </source>
</evidence>
<dbReference type="EMBL" id="JALJOQ010000163">
    <property type="protein sequence ID" value="KAK9792494.1"/>
    <property type="molecule type" value="Genomic_DNA"/>
</dbReference>
<reference evidence="2 3" key="1">
    <citation type="journal article" date="2024" name="Nat. Commun.">
        <title>Phylogenomics reveals the evolutionary origins of lichenization in chlorophyte algae.</title>
        <authorList>
            <person name="Puginier C."/>
            <person name="Libourel C."/>
            <person name="Otte J."/>
            <person name="Skaloud P."/>
            <person name="Haon M."/>
            <person name="Grisel S."/>
            <person name="Petersen M."/>
            <person name="Berrin J.G."/>
            <person name="Delaux P.M."/>
            <person name="Dal Grande F."/>
            <person name="Keller J."/>
        </authorList>
    </citation>
    <scope>NUCLEOTIDE SEQUENCE [LARGE SCALE GENOMIC DNA]</scope>
    <source>
        <strain evidence="2 3">SAG 2036</strain>
    </source>
</reference>
<gene>
    <name evidence="2" type="ORF">WJX73_008531</name>
</gene>
<dbReference type="Proteomes" id="UP001465755">
    <property type="component" value="Unassembled WGS sequence"/>
</dbReference>
<sequence length="230" mass="25552">MNIGKRDEAAILGTFAKTGYCSVGTKENPYPYTTKVQDRDNFKGTQFKVIPVPTGKMPSTFYEKTHPWVAKDLPYVDRIKYAEVQKTKPGKGFGTSDYMRRDEFSNSIRTGQYREQLKSEGKFAKRSLASSSPQPSAADAAAATLSASHTRPREPAFLYDLVFEAAPTAAEDQLASRKLHDTKNPTLLTPERYLGPYQTTFSAFHGSVQQLRNATGHLASAPFRPLLFVS</sequence>
<proteinExistence type="predicted"/>
<organism evidence="2 3">
    <name type="scientific">Symbiochloris irregularis</name>
    <dbReference type="NCBI Taxonomy" id="706552"/>
    <lineage>
        <taxon>Eukaryota</taxon>
        <taxon>Viridiplantae</taxon>
        <taxon>Chlorophyta</taxon>
        <taxon>core chlorophytes</taxon>
        <taxon>Trebouxiophyceae</taxon>
        <taxon>Trebouxiales</taxon>
        <taxon>Trebouxiaceae</taxon>
        <taxon>Symbiochloris</taxon>
    </lineage>
</organism>
<feature type="region of interest" description="Disordered" evidence="1">
    <location>
        <begin position="119"/>
        <end position="147"/>
    </location>
</feature>
<dbReference type="AlphaFoldDB" id="A0AAW1NN77"/>
<name>A0AAW1NN77_9CHLO</name>
<keyword evidence="3" id="KW-1185">Reference proteome</keyword>
<evidence type="ECO:0000256" key="1">
    <source>
        <dbReference type="SAM" id="MobiDB-lite"/>
    </source>
</evidence>